<feature type="compositionally biased region" description="Basic and acidic residues" evidence="1">
    <location>
        <begin position="84"/>
        <end position="99"/>
    </location>
</feature>
<dbReference type="InterPro" id="IPR025451">
    <property type="entry name" value="DUF4211"/>
</dbReference>
<comment type="caution">
    <text evidence="3">The sequence shown here is derived from an EMBL/GenBank/DDBJ whole genome shotgun (WGS) entry which is preliminary data.</text>
</comment>
<feature type="region of interest" description="Disordered" evidence="1">
    <location>
        <begin position="411"/>
        <end position="477"/>
    </location>
</feature>
<feature type="compositionally biased region" description="Acidic residues" evidence="1">
    <location>
        <begin position="624"/>
        <end position="635"/>
    </location>
</feature>
<feature type="region of interest" description="Disordered" evidence="1">
    <location>
        <begin position="606"/>
        <end position="655"/>
    </location>
</feature>
<organism evidence="3 4">
    <name type="scientific">Mycoemilia scoparia</name>
    <dbReference type="NCBI Taxonomy" id="417184"/>
    <lineage>
        <taxon>Eukaryota</taxon>
        <taxon>Fungi</taxon>
        <taxon>Fungi incertae sedis</taxon>
        <taxon>Zoopagomycota</taxon>
        <taxon>Kickxellomycotina</taxon>
        <taxon>Kickxellomycetes</taxon>
        <taxon>Kickxellales</taxon>
        <taxon>Kickxellaceae</taxon>
        <taxon>Mycoemilia</taxon>
    </lineage>
</organism>
<evidence type="ECO:0000313" key="3">
    <source>
        <dbReference type="EMBL" id="KAJ1921424.1"/>
    </source>
</evidence>
<sequence length="751" mass="84512">MKLRKRRQQATNTEATAENGSNKASSSSPATRRKAKTIKPEPEPEPPATPVSVKSPKVTYGGKGRKRKRSPKNKKEKATAVQTKIEDADKKVEVKRQEDNTPNTKGSKSKKSKVKAKPKINKNEETKTPEKALEKTAANISSKMVSKPKKSPATGENKKEKRVNATSSFIHSESTRNDGDTEEEDADQNHIKYDIYDDDDDEDDDDPDLDKYETDESEEEIIPPKRKLNKKQNKRKIESDVSNDESGNEATARAVKRSSIRNKRNLPPLPKSLHPANVANRTLDNGDNDNDDEVLTQMSKRRQPLRSRSNILDDSDDDAGQFGRENNGNESDDLSGACLTETRMRSRPKMSKYREIFENARNRIRNQDIPASQSNSIENDTPILDDDIDDSASMSSISGTAKKLATLNGQNYNDPIELDSDTGSNNDDPEDDTAKEDDIEYSGSEESIGDFIASDDEPVQGEPTSHAGNINGPGSSHFNEMDDAVPEEFSLSFARDLYTSFQIYAQFLIHCHANCGHAPKMDKNTERYFEVAGNYVEQKLQSIKDSVVGSSAWYRHYINDLNKYPALSSTYIKAIPGCDACHFADKRMAHWRIELCGIPYDRKTLQPLNDDDDDGTSNNSSDESSSDENTSDSDSDAPIRKRRSRKPKKKSKKSKESHSICYNVGRFCYQRSVIYHELQHFRHELYNLVGMELVQLGWTEDRFKKLKTSRSKAAETLLQKLDDSGRTRVVSNFSTNSKNQSRFILASSHDF</sequence>
<reference evidence="3" key="1">
    <citation type="submission" date="2022-07" db="EMBL/GenBank/DDBJ databases">
        <title>Phylogenomic reconstructions and comparative analyses of Kickxellomycotina fungi.</title>
        <authorList>
            <person name="Reynolds N.K."/>
            <person name="Stajich J.E."/>
            <person name="Barry K."/>
            <person name="Grigoriev I.V."/>
            <person name="Crous P."/>
            <person name="Smith M.E."/>
        </authorList>
    </citation>
    <scope>NUCLEOTIDE SEQUENCE</scope>
    <source>
        <strain evidence="3">NBRC 100468</strain>
    </source>
</reference>
<proteinExistence type="predicted"/>
<dbReference type="OrthoDB" id="21499at2759"/>
<dbReference type="Proteomes" id="UP001150538">
    <property type="component" value="Unassembled WGS sequence"/>
</dbReference>
<feature type="compositionally biased region" description="Basic and acidic residues" evidence="1">
    <location>
        <begin position="121"/>
        <end position="134"/>
    </location>
</feature>
<feature type="compositionally biased region" description="Acidic residues" evidence="1">
    <location>
        <begin position="427"/>
        <end position="440"/>
    </location>
</feature>
<feature type="compositionally biased region" description="Polar residues" evidence="1">
    <location>
        <begin position="9"/>
        <end position="30"/>
    </location>
</feature>
<feature type="region of interest" description="Disordered" evidence="1">
    <location>
        <begin position="1"/>
        <end position="391"/>
    </location>
</feature>
<keyword evidence="4" id="KW-1185">Reference proteome</keyword>
<feature type="compositionally biased region" description="Polar residues" evidence="1">
    <location>
        <begin position="369"/>
        <end position="379"/>
    </location>
</feature>
<feature type="domain" description="DUF4211" evidence="2">
    <location>
        <begin position="450"/>
        <end position="605"/>
    </location>
</feature>
<protein>
    <recommendedName>
        <fullName evidence="2">DUF4211 domain-containing protein</fullName>
    </recommendedName>
</protein>
<dbReference type="Pfam" id="PF13926">
    <property type="entry name" value="DUF4211"/>
    <property type="match status" value="1"/>
</dbReference>
<evidence type="ECO:0000259" key="2">
    <source>
        <dbReference type="Pfam" id="PF13926"/>
    </source>
</evidence>
<feature type="compositionally biased region" description="Polar residues" evidence="1">
    <location>
        <begin position="462"/>
        <end position="477"/>
    </location>
</feature>
<dbReference type="EMBL" id="JANBPU010000005">
    <property type="protein sequence ID" value="KAJ1921424.1"/>
    <property type="molecule type" value="Genomic_DNA"/>
</dbReference>
<accession>A0A9W8ABG1</accession>
<feature type="compositionally biased region" description="Basic residues" evidence="1">
    <location>
        <begin position="63"/>
        <end position="75"/>
    </location>
</feature>
<name>A0A9W8ABG1_9FUNG</name>
<dbReference type="PANTHER" id="PTHR35711">
    <property type="entry name" value="EXPRESSED PROTEIN"/>
    <property type="match status" value="1"/>
</dbReference>
<evidence type="ECO:0000313" key="4">
    <source>
        <dbReference type="Proteomes" id="UP001150538"/>
    </source>
</evidence>
<feature type="compositionally biased region" description="Basic residues" evidence="1">
    <location>
        <begin position="107"/>
        <end position="120"/>
    </location>
</feature>
<dbReference type="PANTHER" id="PTHR35711:SF1">
    <property type="entry name" value="ECTODERMAL, ISOFORM F"/>
    <property type="match status" value="1"/>
</dbReference>
<feature type="compositionally biased region" description="Basic residues" evidence="1">
    <location>
        <begin position="224"/>
        <end position="234"/>
    </location>
</feature>
<dbReference type="AlphaFoldDB" id="A0A9W8ABG1"/>
<gene>
    <name evidence="3" type="ORF">H4219_000741</name>
</gene>
<feature type="compositionally biased region" description="Basic and acidic residues" evidence="1">
    <location>
        <begin position="352"/>
        <end position="361"/>
    </location>
</feature>
<feature type="compositionally biased region" description="Acidic residues" evidence="1">
    <location>
        <begin position="196"/>
        <end position="208"/>
    </location>
</feature>
<feature type="compositionally biased region" description="Basic residues" evidence="1">
    <location>
        <begin position="254"/>
        <end position="264"/>
    </location>
</feature>
<feature type="compositionally biased region" description="Basic residues" evidence="1">
    <location>
        <begin position="640"/>
        <end position="655"/>
    </location>
</feature>
<evidence type="ECO:0000256" key="1">
    <source>
        <dbReference type="SAM" id="MobiDB-lite"/>
    </source>
</evidence>